<name>A0A6G0XLY2_9STRA</name>
<evidence type="ECO:0000313" key="2">
    <source>
        <dbReference type="Proteomes" id="UP000481153"/>
    </source>
</evidence>
<accession>A0A6G0XLY2</accession>
<reference evidence="1 2" key="1">
    <citation type="submission" date="2019-07" db="EMBL/GenBank/DDBJ databases">
        <title>Genomics analysis of Aphanomyces spp. identifies a new class of oomycete effector associated with host adaptation.</title>
        <authorList>
            <person name="Gaulin E."/>
        </authorList>
    </citation>
    <scope>NUCLEOTIDE SEQUENCE [LARGE SCALE GENOMIC DNA]</scope>
    <source>
        <strain evidence="1 2">ATCC 201684</strain>
    </source>
</reference>
<dbReference type="PANTHER" id="PTHR13510">
    <property type="entry name" value="FYVE-FINGER-CONTAINING RAB5 EFFECTOR PROTEIN RABENOSYN-5-RELATED"/>
    <property type="match status" value="1"/>
</dbReference>
<sequence length="275" mass="30538">MPIPSIDAFHCPPLLAQTQSNIIAEAKAACHGLVANALRAETTPVEAVVSRTTTGLLAKIFSISDSVDPSRAGAVAHIRIQATLQQVADFFHMEASTQTYARIMEDNTIASGTLYSLIERPIADGAVRPLHSISIEWFLRRLGVGIPLRDLTCIDIQDEFVLDDVAAGRRRRGWARCLHSVDLPTCPSLEKTHNVIRMKVCRSGHVFLESNTPGVLDYYHVHIGTPKGTLLGRHFRQWYRRAMVKTLAHSVMNLAEHFVMQRIRPSLDVSVVAQF</sequence>
<dbReference type="Proteomes" id="UP000481153">
    <property type="component" value="Unassembled WGS sequence"/>
</dbReference>
<evidence type="ECO:0000313" key="1">
    <source>
        <dbReference type="EMBL" id="KAF0741234.1"/>
    </source>
</evidence>
<dbReference type="AlphaFoldDB" id="A0A6G0XLY2"/>
<dbReference type="PANTHER" id="PTHR13510:SF44">
    <property type="entry name" value="RABENOSYN-5"/>
    <property type="match status" value="1"/>
</dbReference>
<evidence type="ECO:0008006" key="3">
    <source>
        <dbReference type="Google" id="ProtNLM"/>
    </source>
</evidence>
<protein>
    <recommendedName>
        <fullName evidence="3">START domain-containing protein</fullName>
    </recommendedName>
</protein>
<dbReference type="EMBL" id="VJMJ01000038">
    <property type="protein sequence ID" value="KAF0741234.1"/>
    <property type="molecule type" value="Genomic_DNA"/>
</dbReference>
<gene>
    <name evidence="1" type="ORF">Ae201684_003524</name>
</gene>
<dbReference type="InterPro" id="IPR052727">
    <property type="entry name" value="Rab4/Rab5_effector"/>
</dbReference>
<dbReference type="InterPro" id="IPR023393">
    <property type="entry name" value="START-like_dom_sf"/>
</dbReference>
<proteinExistence type="predicted"/>
<dbReference type="Gene3D" id="3.30.530.20">
    <property type="match status" value="1"/>
</dbReference>
<organism evidence="1 2">
    <name type="scientific">Aphanomyces euteiches</name>
    <dbReference type="NCBI Taxonomy" id="100861"/>
    <lineage>
        <taxon>Eukaryota</taxon>
        <taxon>Sar</taxon>
        <taxon>Stramenopiles</taxon>
        <taxon>Oomycota</taxon>
        <taxon>Saprolegniomycetes</taxon>
        <taxon>Saprolegniales</taxon>
        <taxon>Verrucalvaceae</taxon>
        <taxon>Aphanomyces</taxon>
    </lineage>
</organism>
<keyword evidence="2" id="KW-1185">Reference proteome</keyword>
<comment type="caution">
    <text evidence="1">The sequence shown here is derived from an EMBL/GenBank/DDBJ whole genome shotgun (WGS) entry which is preliminary data.</text>
</comment>
<dbReference type="VEuPathDB" id="FungiDB:AeMF1_015732"/>